<dbReference type="RefSeq" id="WP_418157982.1">
    <property type="nucleotide sequence ID" value="NZ_JBBLZC010000002.1"/>
</dbReference>
<evidence type="ECO:0000313" key="6">
    <source>
        <dbReference type="Proteomes" id="UP001375743"/>
    </source>
</evidence>
<dbReference type="Gene3D" id="3.60.21.10">
    <property type="match status" value="1"/>
</dbReference>
<dbReference type="EMBL" id="JBBLZC010000002">
    <property type="protein sequence ID" value="MEK0082132.1"/>
    <property type="molecule type" value="Genomic_DNA"/>
</dbReference>
<evidence type="ECO:0000313" key="5">
    <source>
        <dbReference type="EMBL" id="MEK0082132.1"/>
    </source>
</evidence>
<dbReference type="PANTHER" id="PTHR30337">
    <property type="entry name" value="COMPONENT OF ATP-DEPENDENT DSDNA EXONUCLEASE"/>
    <property type="match status" value="1"/>
</dbReference>
<name>A0ABU8XLQ3_9PROT</name>
<dbReference type="PIRSF" id="PIRSF033093">
    <property type="entry name" value="UCP_ML1119"/>
    <property type="match status" value="1"/>
</dbReference>
<evidence type="ECO:0000259" key="4">
    <source>
        <dbReference type="Pfam" id="PF00149"/>
    </source>
</evidence>
<feature type="domain" description="Calcineurin-like phosphoesterase" evidence="4">
    <location>
        <begin position="3"/>
        <end position="102"/>
    </location>
</feature>
<evidence type="ECO:0000256" key="2">
    <source>
        <dbReference type="ARBA" id="ARBA00022801"/>
    </source>
</evidence>
<dbReference type="Proteomes" id="UP001375743">
    <property type="component" value="Unassembled WGS sequence"/>
</dbReference>
<comment type="caution">
    <text evidence="5">The sequence shown here is derived from an EMBL/GenBank/DDBJ whole genome shotgun (WGS) entry which is preliminary data.</text>
</comment>
<gene>
    <name evidence="5" type="ORF">U1T56_03135</name>
</gene>
<dbReference type="InterPro" id="IPR041796">
    <property type="entry name" value="Mre11_N"/>
</dbReference>
<evidence type="ECO:0000256" key="3">
    <source>
        <dbReference type="ARBA" id="ARBA00022839"/>
    </source>
</evidence>
<dbReference type="InterPro" id="IPR014577">
    <property type="entry name" value="UCP033093_metalloPase"/>
</dbReference>
<dbReference type="PANTHER" id="PTHR30337:SF0">
    <property type="entry name" value="NUCLEASE SBCCD SUBUNIT D"/>
    <property type="match status" value="1"/>
</dbReference>
<dbReference type="GO" id="GO:0004527">
    <property type="term" value="F:exonuclease activity"/>
    <property type="evidence" value="ECO:0007669"/>
    <property type="project" value="UniProtKB-KW"/>
</dbReference>
<reference evidence="5 6" key="1">
    <citation type="submission" date="2024-01" db="EMBL/GenBank/DDBJ databases">
        <title>Multi-omics insights into the function and evolution of sodium benzoate biodegradation pathways in Benzoatithermus flavus gen. nov., sp. nov. from hot spring.</title>
        <authorList>
            <person name="Hu C.-J."/>
            <person name="Li W.-J."/>
        </authorList>
    </citation>
    <scope>NUCLEOTIDE SEQUENCE [LARGE SCALE GENOMIC DNA]</scope>
    <source>
        <strain evidence="5 6">SYSU G07066</strain>
    </source>
</reference>
<organism evidence="5 6">
    <name type="scientific">Benzoatithermus flavus</name>
    <dbReference type="NCBI Taxonomy" id="3108223"/>
    <lineage>
        <taxon>Bacteria</taxon>
        <taxon>Pseudomonadati</taxon>
        <taxon>Pseudomonadota</taxon>
        <taxon>Alphaproteobacteria</taxon>
        <taxon>Geminicoccales</taxon>
        <taxon>Geminicoccaceae</taxon>
        <taxon>Benzoatithermus</taxon>
    </lineage>
</organism>
<proteinExistence type="predicted"/>
<keyword evidence="6" id="KW-1185">Reference proteome</keyword>
<keyword evidence="2 5" id="KW-0378">Hydrolase</keyword>
<keyword evidence="3 5" id="KW-0269">Exonuclease</keyword>
<dbReference type="Pfam" id="PF00149">
    <property type="entry name" value="Metallophos"/>
    <property type="match status" value="1"/>
</dbReference>
<dbReference type="InterPro" id="IPR004843">
    <property type="entry name" value="Calcineurin-like_PHP"/>
</dbReference>
<dbReference type="SUPFAM" id="SSF56300">
    <property type="entry name" value="Metallo-dependent phosphatases"/>
    <property type="match status" value="1"/>
</dbReference>
<accession>A0ABU8XLQ3</accession>
<dbReference type="CDD" id="cd00840">
    <property type="entry name" value="MPP_Mre11_N"/>
    <property type="match status" value="1"/>
</dbReference>
<dbReference type="InterPro" id="IPR050535">
    <property type="entry name" value="DNA_Repair-Maintenance_Comp"/>
</dbReference>
<dbReference type="EC" id="3.1.-.-" evidence="5"/>
<dbReference type="InterPro" id="IPR029052">
    <property type="entry name" value="Metallo-depent_PP-like"/>
</dbReference>
<protein>
    <submittedName>
        <fullName evidence="5">DNA repair exonuclease</fullName>
        <ecNumber evidence="5">3.1.-.-</ecNumber>
    </submittedName>
</protein>
<sequence>MTLRILHTADWQLGKPFHNVPGDAGALLREARFEAVRRIADLAARYEVAAVLVAGDVFDSNLAADRTVLQALAAMRAFQGPWILLPGNHDAALAESVWTRFERLGCPPGCRIARMPEPVTLADGRLVVLPAPLTERHTLDDLTAWMDEARTPAGAVRVGLAHGSVAGRLPDAADAPNPIAADRAVTARLDYLALGDWHGALEIAPRTWYAGTPEPDRFKDNGAGHVLLVEIEGPGAVPRVTRLPVASYVWQDLVVDLTATDAGDDPAGRIDRALTTTSRPERRIVRLTLRGAVDLAGRLAVEAALERWRGELCHLELEDELVAEPSERDLLQLGDAPVIGRAARELSSLVRAGDAEERTAAALALRFLYLEAGRLERRR</sequence>
<evidence type="ECO:0000256" key="1">
    <source>
        <dbReference type="ARBA" id="ARBA00022722"/>
    </source>
</evidence>
<keyword evidence="1" id="KW-0540">Nuclease</keyword>